<dbReference type="AlphaFoldDB" id="A0A6C0HIX5"/>
<proteinExistence type="predicted"/>
<evidence type="ECO:0000313" key="1">
    <source>
        <dbReference type="EMBL" id="QHT80046.1"/>
    </source>
</evidence>
<name>A0A6C0HIX5_9ZZZZ</name>
<protein>
    <submittedName>
        <fullName evidence="1">Uncharacterized protein</fullName>
    </submittedName>
</protein>
<accession>A0A6C0HIX5</accession>
<dbReference type="EMBL" id="MN739959">
    <property type="protein sequence ID" value="QHT80046.1"/>
    <property type="molecule type" value="Genomic_DNA"/>
</dbReference>
<organism evidence="1">
    <name type="scientific">viral metagenome</name>
    <dbReference type="NCBI Taxonomy" id="1070528"/>
    <lineage>
        <taxon>unclassified sequences</taxon>
        <taxon>metagenomes</taxon>
        <taxon>organismal metagenomes</taxon>
    </lineage>
</organism>
<reference evidence="1" key="1">
    <citation type="journal article" date="2020" name="Nature">
        <title>Giant virus diversity and host interactions through global metagenomics.</title>
        <authorList>
            <person name="Schulz F."/>
            <person name="Roux S."/>
            <person name="Paez-Espino D."/>
            <person name="Jungbluth S."/>
            <person name="Walsh D.A."/>
            <person name="Denef V.J."/>
            <person name="McMahon K.D."/>
            <person name="Konstantinidis K.T."/>
            <person name="Eloe-Fadrosh E.A."/>
            <person name="Kyrpides N.C."/>
            <person name="Woyke T."/>
        </authorList>
    </citation>
    <scope>NUCLEOTIDE SEQUENCE</scope>
    <source>
        <strain evidence="1">GVMAG-M-3300023184-105</strain>
    </source>
</reference>
<sequence length="113" mass="13132">MTSCSDNPHYHLFIRLLDCSSGKEVYVGTLQTDALYAYNIDNSYRASTIKDLITIWKDRRCILDNDAVASVEWNDETLDPEMLIRDVCVDNKKIPLYIPDPNNPIILKYWTMQ</sequence>